<comment type="caution">
    <text evidence="1">The sequence shown here is derived from an EMBL/GenBank/DDBJ whole genome shotgun (WGS) entry which is preliminary data.</text>
</comment>
<sequence>MTIAMRADVHAIDAGLVEGGRLDLNSRKFVGQARGLVLACGAAMTRVLAAHRPGDDPYGREICLGCGIPDCRTLRGVDHVLAAYSVRPVVVDRAEAWRRADACLRPGGRPVPLAVEEFSAGFVARPVEIAAGDTYLLVVDRYTGALSRWPLMPFETLVGEYERYRAGG</sequence>
<gene>
    <name evidence="1" type="ORF">GNZ18_07640</name>
</gene>
<reference evidence="1 2" key="1">
    <citation type="submission" date="2019-11" db="EMBL/GenBank/DDBJ databases">
        <authorList>
            <person name="Cao P."/>
        </authorList>
    </citation>
    <scope>NUCLEOTIDE SEQUENCE [LARGE SCALE GENOMIC DNA]</scope>
    <source>
        <strain evidence="1 2">NEAU-AAG5</strain>
    </source>
</reference>
<evidence type="ECO:0000313" key="1">
    <source>
        <dbReference type="EMBL" id="MUN36471.1"/>
    </source>
</evidence>
<dbReference type="EMBL" id="WOFH01000002">
    <property type="protein sequence ID" value="MUN36471.1"/>
    <property type="molecule type" value="Genomic_DNA"/>
</dbReference>
<keyword evidence="2" id="KW-1185">Reference proteome</keyword>
<dbReference type="AlphaFoldDB" id="A0A7K1KWA3"/>
<accession>A0A7K1KWA3</accession>
<dbReference type="RefSeq" id="WP_156215461.1">
    <property type="nucleotide sequence ID" value="NZ_WOFH01000002.1"/>
</dbReference>
<organism evidence="1 2">
    <name type="scientific">Actinomadura litoris</name>
    <dbReference type="NCBI Taxonomy" id="2678616"/>
    <lineage>
        <taxon>Bacteria</taxon>
        <taxon>Bacillati</taxon>
        <taxon>Actinomycetota</taxon>
        <taxon>Actinomycetes</taxon>
        <taxon>Streptosporangiales</taxon>
        <taxon>Thermomonosporaceae</taxon>
        <taxon>Actinomadura</taxon>
    </lineage>
</organism>
<protein>
    <submittedName>
        <fullName evidence="1">Uncharacterized protein</fullName>
    </submittedName>
</protein>
<proteinExistence type="predicted"/>
<name>A0A7K1KWA3_9ACTN</name>
<evidence type="ECO:0000313" key="2">
    <source>
        <dbReference type="Proteomes" id="UP000432015"/>
    </source>
</evidence>
<dbReference type="Proteomes" id="UP000432015">
    <property type="component" value="Unassembled WGS sequence"/>
</dbReference>